<reference evidence="1" key="2">
    <citation type="journal article" date="2015" name="Data Brief">
        <title>Shoot transcriptome of the giant reed, Arundo donax.</title>
        <authorList>
            <person name="Barrero R.A."/>
            <person name="Guerrero F.D."/>
            <person name="Moolhuijzen P."/>
            <person name="Goolsby J.A."/>
            <person name="Tidwell J."/>
            <person name="Bellgard S.E."/>
            <person name="Bellgard M.I."/>
        </authorList>
    </citation>
    <scope>NUCLEOTIDE SEQUENCE</scope>
    <source>
        <tissue evidence="1">Shoot tissue taken approximately 20 cm above the soil surface</tissue>
    </source>
</reference>
<evidence type="ECO:0000313" key="1">
    <source>
        <dbReference type="EMBL" id="JAD98266.1"/>
    </source>
</evidence>
<organism evidence="1">
    <name type="scientific">Arundo donax</name>
    <name type="common">Giant reed</name>
    <name type="synonym">Donax arundinaceus</name>
    <dbReference type="NCBI Taxonomy" id="35708"/>
    <lineage>
        <taxon>Eukaryota</taxon>
        <taxon>Viridiplantae</taxon>
        <taxon>Streptophyta</taxon>
        <taxon>Embryophyta</taxon>
        <taxon>Tracheophyta</taxon>
        <taxon>Spermatophyta</taxon>
        <taxon>Magnoliopsida</taxon>
        <taxon>Liliopsida</taxon>
        <taxon>Poales</taxon>
        <taxon>Poaceae</taxon>
        <taxon>PACMAD clade</taxon>
        <taxon>Arundinoideae</taxon>
        <taxon>Arundineae</taxon>
        <taxon>Arundo</taxon>
    </lineage>
</organism>
<name>A0A0A9EDX5_ARUDO</name>
<protein>
    <submittedName>
        <fullName evidence="1">Uncharacterized protein</fullName>
    </submittedName>
</protein>
<sequence length="49" mass="6102">MQWHSYIHSASQKREKTFTQEAQYIQRTKKKKKEKIKKVIVPIYIYIYI</sequence>
<proteinExistence type="predicted"/>
<accession>A0A0A9EDX5</accession>
<reference evidence="1" key="1">
    <citation type="submission" date="2014-09" db="EMBL/GenBank/DDBJ databases">
        <authorList>
            <person name="Magalhaes I.L.F."/>
            <person name="Oliveira U."/>
            <person name="Santos F.R."/>
            <person name="Vidigal T.H.D.A."/>
            <person name="Brescovit A.D."/>
            <person name="Santos A.J."/>
        </authorList>
    </citation>
    <scope>NUCLEOTIDE SEQUENCE</scope>
    <source>
        <tissue evidence="1">Shoot tissue taken approximately 20 cm above the soil surface</tissue>
    </source>
</reference>
<dbReference type="AlphaFoldDB" id="A0A0A9EDX5"/>
<dbReference type="EMBL" id="GBRH01199629">
    <property type="protein sequence ID" value="JAD98266.1"/>
    <property type="molecule type" value="Transcribed_RNA"/>
</dbReference>